<evidence type="ECO:0000313" key="4">
    <source>
        <dbReference type="EMBL" id="NGO74969.1"/>
    </source>
</evidence>
<evidence type="ECO:0000256" key="1">
    <source>
        <dbReference type="SAM" id="MobiDB-lite"/>
    </source>
</evidence>
<dbReference type="SUPFAM" id="SSF50156">
    <property type="entry name" value="PDZ domain-like"/>
    <property type="match status" value="1"/>
</dbReference>
<dbReference type="Gene3D" id="2.30.42.10">
    <property type="match status" value="1"/>
</dbReference>
<protein>
    <submittedName>
        <fullName evidence="4">PDZ domain-containing protein</fullName>
    </submittedName>
</protein>
<feature type="transmembrane region" description="Helical" evidence="2">
    <location>
        <begin position="35"/>
        <end position="62"/>
    </location>
</feature>
<evidence type="ECO:0000259" key="3">
    <source>
        <dbReference type="Pfam" id="PF13180"/>
    </source>
</evidence>
<feature type="region of interest" description="Disordered" evidence="1">
    <location>
        <begin position="71"/>
        <end position="117"/>
    </location>
</feature>
<comment type="caution">
    <text evidence="4">The sequence shown here is derived from an EMBL/GenBank/DDBJ whole genome shotgun (WGS) entry which is preliminary data.</text>
</comment>
<feature type="region of interest" description="Disordered" evidence="1">
    <location>
        <begin position="1"/>
        <end position="27"/>
    </location>
</feature>
<reference evidence="4 5" key="1">
    <citation type="submission" date="2020-02" db="EMBL/GenBank/DDBJ databases">
        <title>Whole-genome analyses of novel actinobacteria.</title>
        <authorList>
            <person name="Sahin N."/>
            <person name="Tokatli A."/>
        </authorList>
    </citation>
    <scope>NUCLEOTIDE SEQUENCE [LARGE SCALE GENOMIC DNA]</scope>
    <source>
        <strain evidence="4 5">YC504</strain>
    </source>
</reference>
<dbReference type="InterPro" id="IPR036034">
    <property type="entry name" value="PDZ_sf"/>
</dbReference>
<dbReference type="AlphaFoldDB" id="A0A6G4XBQ0"/>
<keyword evidence="5" id="KW-1185">Reference proteome</keyword>
<feature type="domain" description="PDZ" evidence="3">
    <location>
        <begin position="123"/>
        <end position="198"/>
    </location>
</feature>
<dbReference type="Proteomes" id="UP000481109">
    <property type="component" value="Unassembled WGS sequence"/>
</dbReference>
<dbReference type="Pfam" id="PF13180">
    <property type="entry name" value="PDZ_2"/>
    <property type="match status" value="1"/>
</dbReference>
<keyword evidence="2" id="KW-0472">Membrane</keyword>
<sequence length="207" mass="20601">MEQTVLRPKPMPGRAPAPGHRPHAARRRARRFRTVLGATVIALVLVLAGIGLGTVGATVIGMSKLADLQKQAAAQGAPPSAGKPGKPGQPGKSGAPGKEAGAPTQTQPQGGRGESVAPAPATIGVEAVDPASGKGARLVGVHQPGPGFSAGLVRGDVITSFAGEPVDSAQDLARAVAAARPGKEVPIGVRHDNGNRQVLAVIPGVVT</sequence>
<keyword evidence="2" id="KW-0812">Transmembrane</keyword>
<evidence type="ECO:0000256" key="2">
    <source>
        <dbReference type="SAM" id="Phobius"/>
    </source>
</evidence>
<accession>A0A6G4XBQ0</accession>
<feature type="compositionally biased region" description="Low complexity" evidence="1">
    <location>
        <begin position="71"/>
        <end position="98"/>
    </location>
</feature>
<name>A0A6G4XBQ0_9ACTN</name>
<evidence type="ECO:0000313" key="5">
    <source>
        <dbReference type="Proteomes" id="UP000481109"/>
    </source>
</evidence>
<organism evidence="4 5">
    <name type="scientific">Streptomyces mesophilus</name>
    <dbReference type="NCBI Taxonomy" id="1775132"/>
    <lineage>
        <taxon>Bacteria</taxon>
        <taxon>Bacillati</taxon>
        <taxon>Actinomycetota</taxon>
        <taxon>Actinomycetes</taxon>
        <taxon>Kitasatosporales</taxon>
        <taxon>Streptomycetaceae</taxon>
        <taxon>Streptomyces</taxon>
    </lineage>
</organism>
<dbReference type="InterPro" id="IPR001478">
    <property type="entry name" value="PDZ"/>
</dbReference>
<proteinExistence type="predicted"/>
<keyword evidence="2" id="KW-1133">Transmembrane helix</keyword>
<gene>
    <name evidence="4" type="ORF">G6045_04595</name>
</gene>
<dbReference type="EMBL" id="JAAKZW010000007">
    <property type="protein sequence ID" value="NGO74969.1"/>
    <property type="molecule type" value="Genomic_DNA"/>
</dbReference>